<evidence type="ECO:0000313" key="1">
    <source>
        <dbReference type="EMBL" id="PRX54917.1"/>
    </source>
</evidence>
<protein>
    <submittedName>
        <fullName evidence="1">Uncharacterized protein</fullName>
    </submittedName>
</protein>
<dbReference type="Proteomes" id="UP000237640">
    <property type="component" value="Unassembled WGS sequence"/>
</dbReference>
<accession>A0A2T0MBN6</accession>
<dbReference type="Gene3D" id="3.90.226.10">
    <property type="entry name" value="2-enoyl-CoA Hydratase, Chain A, domain 1"/>
    <property type="match status" value="1"/>
</dbReference>
<dbReference type="AlphaFoldDB" id="A0A2T0MBN6"/>
<keyword evidence="2" id="KW-1185">Reference proteome</keyword>
<dbReference type="SUPFAM" id="SSF48452">
    <property type="entry name" value="TPR-like"/>
    <property type="match status" value="1"/>
</dbReference>
<proteinExistence type="predicted"/>
<dbReference type="Gene3D" id="1.25.40.10">
    <property type="entry name" value="Tetratricopeptide repeat domain"/>
    <property type="match status" value="1"/>
</dbReference>
<dbReference type="InterPro" id="IPR029045">
    <property type="entry name" value="ClpP/crotonase-like_dom_sf"/>
</dbReference>
<name>A0A2T0MBN6_9FLAO</name>
<dbReference type="SUPFAM" id="SSF52096">
    <property type="entry name" value="ClpP/crotonase"/>
    <property type="match status" value="1"/>
</dbReference>
<comment type="caution">
    <text evidence="1">The sequence shown here is derived from an EMBL/GenBank/DDBJ whole genome shotgun (WGS) entry which is preliminary data.</text>
</comment>
<gene>
    <name evidence="1" type="ORF">CLV81_3322</name>
</gene>
<dbReference type="OrthoDB" id="5480566at2"/>
<reference evidence="1 2" key="1">
    <citation type="submission" date="2018-03" db="EMBL/GenBank/DDBJ databases">
        <title>Genomic Encyclopedia of Archaeal and Bacterial Type Strains, Phase II (KMG-II): from individual species to whole genera.</title>
        <authorList>
            <person name="Goeker M."/>
        </authorList>
    </citation>
    <scope>NUCLEOTIDE SEQUENCE [LARGE SCALE GENOMIC DNA]</scope>
    <source>
        <strain evidence="1 2">DSM 25027</strain>
    </source>
</reference>
<dbReference type="RefSeq" id="WP_106146399.1">
    <property type="nucleotide sequence ID" value="NZ_PVYX01000002.1"/>
</dbReference>
<dbReference type="InterPro" id="IPR011990">
    <property type="entry name" value="TPR-like_helical_dom_sf"/>
</dbReference>
<dbReference type="PROSITE" id="PS50293">
    <property type="entry name" value="TPR_REGION"/>
    <property type="match status" value="1"/>
</dbReference>
<sequence length="488" mass="55682">MEYPFLFKKISKEAWDKQVSELRVKIPTLAEHEIRVGLTRMVSAFGYGHTQIPFSTLAKDAVLPANLYHFKDGIYIEGVQKEHSKALGAKVLAVNGVPVEEALAKIRPVVPAENDQYFKGYGLRFLTVPAVLHAQGLTKTLQQEVSLSLEKNGERFTHSFSAIPLADMSRDYLYTIANDNWLSVREAGETPFYLKYLNDKYFYFELMEGTKTLYVRQSSVFDHPEETLKDFYARLFDFIDTQGVEKLIYDVRLNGGGNNYNNIHFIKGIMARPKLNKRGNFFYIIGRNTFSACQNLTNDVETYTEAIIVGEPTSENKNFYGDTKLVQLPNSGIKTYLSFAWWQDKPQWENADATTPNFYAESTFDEYRSNQDPVLALIETIDPTDVVDPMAYFRQLFAEGKLEQLKTDAGRIIQDSKYQHINFEQEFSQVGQMLLDQQQYQPAAFVFGTFVESFPKNASFWEGLGTALKALGQIEQAEEAFAKAKSLK</sequence>
<dbReference type="EMBL" id="PVYX01000002">
    <property type="protein sequence ID" value="PRX54917.1"/>
    <property type="molecule type" value="Genomic_DNA"/>
</dbReference>
<organism evidence="1 2">
    <name type="scientific">Flagellimonas meridianipacifica</name>
    <dbReference type="NCBI Taxonomy" id="1080225"/>
    <lineage>
        <taxon>Bacteria</taxon>
        <taxon>Pseudomonadati</taxon>
        <taxon>Bacteroidota</taxon>
        <taxon>Flavobacteriia</taxon>
        <taxon>Flavobacteriales</taxon>
        <taxon>Flavobacteriaceae</taxon>
        <taxon>Flagellimonas</taxon>
    </lineage>
</organism>
<evidence type="ECO:0000313" key="2">
    <source>
        <dbReference type="Proteomes" id="UP000237640"/>
    </source>
</evidence>